<evidence type="ECO:0000256" key="6">
    <source>
        <dbReference type="SAM" id="Phobius"/>
    </source>
</evidence>
<keyword evidence="5 6" id="KW-1133">Transmembrane helix</keyword>
<evidence type="ECO:0000256" key="3">
    <source>
        <dbReference type="ARBA" id="ARBA00004141"/>
    </source>
</evidence>
<evidence type="ECO:0000256" key="5">
    <source>
        <dbReference type="ARBA" id="ARBA00022989"/>
    </source>
</evidence>
<organism evidence="7 8">
    <name type="scientific">SAR86 cluster bacterium</name>
    <dbReference type="NCBI Taxonomy" id="2030880"/>
    <lineage>
        <taxon>Bacteria</taxon>
        <taxon>Pseudomonadati</taxon>
        <taxon>Pseudomonadota</taxon>
        <taxon>Gammaproteobacteria</taxon>
        <taxon>SAR86 cluster</taxon>
    </lineage>
</organism>
<accession>A0A520MHB4</accession>
<feature type="transmembrane region" description="Helical" evidence="6">
    <location>
        <begin position="51"/>
        <end position="77"/>
    </location>
</feature>
<protein>
    <submittedName>
        <fullName evidence="7">Succinate dehydrogenase, hydrophobic membrane anchor protein</fullName>
    </submittedName>
</protein>
<evidence type="ECO:0000256" key="1">
    <source>
        <dbReference type="ARBA" id="ARBA00001971"/>
    </source>
</evidence>
<dbReference type="UniPathway" id="UPA00223"/>
<evidence type="ECO:0000313" key="7">
    <source>
        <dbReference type="EMBL" id="RZO20609.1"/>
    </source>
</evidence>
<keyword evidence="4 6" id="KW-0812">Transmembrane</keyword>
<dbReference type="GO" id="GO:0016020">
    <property type="term" value="C:membrane"/>
    <property type="evidence" value="ECO:0007669"/>
    <property type="project" value="UniProtKB-SubCell"/>
</dbReference>
<sequence>MKGSLIWYAQRYSSILILIYVAYIFYFLFSFNGQISYFDWTMFILSFEMRAFTSLISLLIILHSFIGLWTVGTDYLTKRTLGFLNKSVATNANIIRNAYYFLFVVMGILYLIAILYIIWL</sequence>
<name>A0A520MHB4_9GAMM</name>
<keyword evidence="6" id="KW-0472">Membrane</keyword>
<comment type="subcellular location">
    <subcellularLocation>
        <location evidence="3">Membrane</location>
        <topology evidence="3">Multi-pass membrane protein</topology>
    </subcellularLocation>
</comment>
<comment type="function">
    <text evidence="2">Membrane-anchoring subunit of succinate dehydrogenase (SDH).</text>
</comment>
<evidence type="ECO:0000256" key="2">
    <source>
        <dbReference type="ARBA" id="ARBA00004050"/>
    </source>
</evidence>
<feature type="transmembrane region" description="Helical" evidence="6">
    <location>
        <begin position="98"/>
        <end position="119"/>
    </location>
</feature>
<feature type="transmembrane region" description="Helical" evidence="6">
    <location>
        <begin position="12"/>
        <end position="31"/>
    </location>
</feature>
<dbReference type="InterPro" id="IPR014312">
    <property type="entry name" value="Succ_DH_anchor"/>
</dbReference>
<evidence type="ECO:0000313" key="8">
    <source>
        <dbReference type="Proteomes" id="UP000315782"/>
    </source>
</evidence>
<proteinExistence type="predicted"/>
<comment type="cofactor">
    <cofactor evidence="1">
        <name>heme</name>
        <dbReference type="ChEBI" id="CHEBI:30413"/>
    </cofactor>
</comment>
<comment type="caution">
    <text evidence="7">The sequence shown here is derived from an EMBL/GenBank/DDBJ whole genome shotgun (WGS) entry which is preliminary data.</text>
</comment>
<dbReference type="AlphaFoldDB" id="A0A520MHB4"/>
<dbReference type="Gene3D" id="1.20.1300.10">
    <property type="entry name" value="Fumarate reductase/succinate dehydrogenase, transmembrane subunit"/>
    <property type="match status" value="1"/>
</dbReference>
<dbReference type="InterPro" id="IPR034804">
    <property type="entry name" value="SQR/QFR_C/D"/>
</dbReference>
<dbReference type="NCBIfam" id="TIGR02968">
    <property type="entry name" value="succ_dehyd_anc"/>
    <property type="match status" value="1"/>
</dbReference>
<dbReference type="Proteomes" id="UP000315782">
    <property type="component" value="Unassembled WGS sequence"/>
</dbReference>
<dbReference type="SUPFAM" id="SSF81343">
    <property type="entry name" value="Fumarate reductase respiratory complex transmembrane subunits"/>
    <property type="match status" value="1"/>
</dbReference>
<dbReference type="GO" id="GO:0006099">
    <property type="term" value="P:tricarboxylic acid cycle"/>
    <property type="evidence" value="ECO:0007669"/>
    <property type="project" value="UniProtKB-UniPathway"/>
</dbReference>
<dbReference type="EMBL" id="SHBI01000015">
    <property type="protein sequence ID" value="RZO20609.1"/>
    <property type="molecule type" value="Genomic_DNA"/>
</dbReference>
<evidence type="ECO:0000256" key="4">
    <source>
        <dbReference type="ARBA" id="ARBA00022692"/>
    </source>
</evidence>
<reference evidence="7 8" key="1">
    <citation type="submission" date="2019-02" db="EMBL/GenBank/DDBJ databases">
        <title>Prokaryotic population dynamics and viral predation in marine succession experiment using metagenomics: the confinement effect.</title>
        <authorList>
            <person name="Haro-Moreno J.M."/>
            <person name="Rodriguez-Valera F."/>
            <person name="Lopez-Perez M."/>
        </authorList>
    </citation>
    <scope>NUCLEOTIDE SEQUENCE [LARGE SCALE GENOMIC DNA]</scope>
    <source>
        <strain evidence="7">MED-G163</strain>
    </source>
</reference>
<dbReference type="GO" id="GO:0020037">
    <property type="term" value="F:heme binding"/>
    <property type="evidence" value="ECO:0007669"/>
    <property type="project" value="InterPro"/>
</dbReference>
<gene>
    <name evidence="7" type="primary">sdhD</name>
    <name evidence="7" type="ORF">EVA96_02605</name>
</gene>